<feature type="domain" description="Methyltransferase type 12" evidence="1">
    <location>
        <begin position="63"/>
        <end position="157"/>
    </location>
</feature>
<evidence type="ECO:0000259" key="1">
    <source>
        <dbReference type="Pfam" id="PF08242"/>
    </source>
</evidence>
<sequence length="401" mass="44914">MDPKTTTPGSLTMVEYYKAQAFNPVLIPVERQEVWKEHVAKRRHLYERHLGLPLSLLGGRRVLEFGCNSGENALVLATQGARLTFVEPNPLVAPRLRELFQSFGLEASIEAFHEAGIADFQTDETFDLVIAEGFLSTLADREAMLAKIVGLVRPGGFGVVSFNDRPGGLLEMLKRAVLYRAYALASVTDVQSEEALAIARGFFEADFLKLKASRTFETWWRDTLVAPVYLYEHLWSYPEMLAILQAEGATAFGTSPMWSTWEHFNWYKNTPEAGSVNGRFEEEWRRHLFYFLTGLPPAGKEARASDEVLDEVAGLVRALARIGDTLDPGAPAPFEAPRFFEYLMASPQEAPRAFARELLALLGTLGSPFSDELLSTYRGSALLRSQWGTAYHYLCFQKNQA</sequence>
<reference evidence="2 3" key="1">
    <citation type="journal article" date="2023" name="Antonie Van Leeuwenhoek">
        <title>Mesoterricola silvestris gen. nov., sp. nov., Mesoterricola sediminis sp. nov., Geothrix oryzae sp. nov., Geothrix edaphica sp. nov., Geothrix rubra sp. nov., and Geothrix limicola sp. nov., six novel members of Acidobacteriota isolated from soils.</title>
        <authorList>
            <person name="Itoh H."/>
            <person name="Sugisawa Y."/>
            <person name="Mise K."/>
            <person name="Xu Z."/>
            <person name="Kuniyasu M."/>
            <person name="Ushijima N."/>
            <person name="Kawano K."/>
            <person name="Kobayashi E."/>
            <person name="Shiratori Y."/>
            <person name="Masuda Y."/>
            <person name="Senoo K."/>
        </authorList>
    </citation>
    <scope>NUCLEOTIDE SEQUENCE [LARGE SCALE GENOMIC DNA]</scope>
    <source>
        <strain evidence="2 3">Red804</strain>
    </source>
</reference>
<dbReference type="Pfam" id="PF08242">
    <property type="entry name" value="Methyltransf_12"/>
    <property type="match status" value="1"/>
</dbReference>
<dbReference type="RefSeq" id="WP_285573841.1">
    <property type="nucleotide sequence ID" value="NZ_BSDE01000003.1"/>
</dbReference>
<dbReference type="EMBL" id="BSDE01000003">
    <property type="protein sequence ID" value="GLH73161.1"/>
    <property type="molecule type" value="Genomic_DNA"/>
</dbReference>
<proteinExistence type="predicted"/>
<accession>A0ABQ5QFF3</accession>
<dbReference type="InterPro" id="IPR029063">
    <property type="entry name" value="SAM-dependent_MTases_sf"/>
</dbReference>
<dbReference type="Proteomes" id="UP001165069">
    <property type="component" value="Unassembled WGS sequence"/>
</dbReference>
<gene>
    <name evidence="2" type="ORF">GETHLI_16630</name>
</gene>
<dbReference type="InterPro" id="IPR013217">
    <property type="entry name" value="Methyltransf_12"/>
</dbReference>
<evidence type="ECO:0000313" key="2">
    <source>
        <dbReference type="EMBL" id="GLH73161.1"/>
    </source>
</evidence>
<dbReference type="Gene3D" id="3.40.50.150">
    <property type="entry name" value="Vaccinia Virus protein VP39"/>
    <property type="match status" value="1"/>
</dbReference>
<dbReference type="CDD" id="cd02440">
    <property type="entry name" value="AdoMet_MTases"/>
    <property type="match status" value="1"/>
</dbReference>
<name>A0ABQ5QFF3_9BACT</name>
<comment type="caution">
    <text evidence="2">The sequence shown here is derived from an EMBL/GenBank/DDBJ whole genome shotgun (WGS) entry which is preliminary data.</text>
</comment>
<protein>
    <recommendedName>
        <fullName evidence="1">Methyltransferase type 12 domain-containing protein</fullName>
    </recommendedName>
</protein>
<organism evidence="2 3">
    <name type="scientific">Geothrix limicola</name>
    <dbReference type="NCBI Taxonomy" id="2927978"/>
    <lineage>
        <taxon>Bacteria</taxon>
        <taxon>Pseudomonadati</taxon>
        <taxon>Acidobacteriota</taxon>
        <taxon>Holophagae</taxon>
        <taxon>Holophagales</taxon>
        <taxon>Holophagaceae</taxon>
        <taxon>Geothrix</taxon>
    </lineage>
</organism>
<keyword evidence="3" id="KW-1185">Reference proteome</keyword>
<dbReference type="SUPFAM" id="SSF53335">
    <property type="entry name" value="S-adenosyl-L-methionine-dependent methyltransferases"/>
    <property type="match status" value="1"/>
</dbReference>
<evidence type="ECO:0000313" key="3">
    <source>
        <dbReference type="Proteomes" id="UP001165069"/>
    </source>
</evidence>